<sequence length="412" mass="44099">MFISNSLVLAFASTQVLASRLFVASYAGTVSTLSLTEDASGAYSLGLIATSTACAANSSWITKDSERDVLFCADRGLTSDHGTLNSLQIQSDGSLKALDRIQTPVGAAATVLYANNTGLAVAFYSSSSVGSYDVTSDTNMLPLQTFTYNLTTPGADPEYETAPHPHEAITDPTGRFVLVPDLGADLVRLYYINPKTKLLEPLAPLKTPTGSGPRHGNWLVTKSATYFYLVSQLTNKLTAYKVTYNSNNTLSFAVKFTRTLLETTTPGQELQFYSAASGIQITPDNNFLIISQRNDTHFSIPDPSSSSSTPSTIPSDSLLTYSLNHNNGNFSLISIDAAGGSFPRQFSINKAGDLVAVGLQNDGRLVIIKRDVQTGKGLEIVAAMDIAGQVVCAVWDEDSPSTSQLSEVFKHR</sequence>
<dbReference type="OMA" id="CAANSSW"/>
<accession>A7F6H0</accession>
<dbReference type="KEGG" id="ssl:SS1G_13199"/>
<dbReference type="Proteomes" id="UP000001312">
    <property type="component" value="Unassembled WGS sequence"/>
</dbReference>
<dbReference type="RefSeq" id="XP_001585683.1">
    <property type="nucleotide sequence ID" value="XM_001585633.1"/>
</dbReference>
<feature type="signal peptide" evidence="2">
    <location>
        <begin position="1"/>
        <end position="18"/>
    </location>
</feature>
<protein>
    <recommendedName>
        <fullName evidence="5">6-phosphogluconolactonase</fullName>
    </recommendedName>
</protein>
<organism evidence="3 4">
    <name type="scientific">Sclerotinia sclerotiorum (strain ATCC 18683 / 1980 / Ss-1)</name>
    <name type="common">White mold</name>
    <name type="synonym">Whetzelinia sclerotiorum</name>
    <dbReference type="NCBI Taxonomy" id="665079"/>
    <lineage>
        <taxon>Eukaryota</taxon>
        <taxon>Fungi</taxon>
        <taxon>Dikarya</taxon>
        <taxon>Ascomycota</taxon>
        <taxon>Pezizomycotina</taxon>
        <taxon>Leotiomycetes</taxon>
        <taxon>Helotiales</taxon>
        <taxon>Sclerotiniaceae</taxon>
        <taxon>Sclerotinia</taxon>
    </lineage>
</organism>
<dbReference type="GeneID" id="5481837"/>
<keyword evidence="4" id="KW-1185">Reference proteome</keyword>
<dbReference type="SUPFAM" id="SSF50974">
    <property type="entry name" value="Nitrous oxide reductase, N-terminal domain"/>
    <property type="match status" value="1"/>
</dbReference>
<evidence type="ECO:0000256" key="2">
    <source>
        <dbReference type="SAM" id="SignalP"/>
    </source>
</evidence>
<evidence type="ECO:0000313" key="4">
    <source>
        <dbReference type="Proteomes" id="UP000001312"/>
    </source>
</evidence>
<dbReference type="InterPro" id="IPR050282">
    <property type="entry name" value="Cycloisomerase_2"/>
</dbReference>
<proteinExistence type="inferred from homology"/>
<feature type="chain" id="PRO_5002708144" description="6-phosphogluconolactonase" evidence="2">
    <location>
        <begin position="19"/>
        <end position="412"/>
    </location>
</feature>
<evidence type="ECO:0000256" key="1">
    <source>
        <dbReference type="ARBA" id="ARBA00005564"/>
    </source>
</evidence>
<dbReference type="Pfam" id="PF10282">
    <property type="entry name" value="Lactonase"/>
    <property type="match status" value="1"/>
</dbReference>
<dbReference type="GO" id="GO:0017057">
    <property type="term" value="F:6-phosphogluconolactonase activity"/>
    <property type="evidence" value="ECO:0000318"/>
    <property type="project" value="GO_Central"/>
</dbReference>
<gene>
    <name evidence="3" type="ORF">SS1G_13199</name>
</gene>
<dbReference type="InParanoid" id="A7F6H0"/>
<dbReference type="EMBL" id="CH476644">
    <property type="protein sequence ID" value="EDN98341.1"/>
    <property type="molecule type" value="Genomic_DNA"/>
</dbReference>
<evidence type="ECO:0000313" key="3">
    <source>
        <dbReference type="EMBL" id="EDN98341.1"/>
    </source>
</evidence>
<keyword evidence="2" id="KW-0732">Signal</keyword>
<dbReference type="InterPro" id="IPR015943">
    <property type="entry name" value="WD40/YVTN_repeat-like_dom_sf"/>
</dbReference>
<dbReference type="AlphaFoldDB" id="A7F6H0"/>
<dbReference type="PANTHER" id="PTHR30344:SF1">
    <property type="entry name" value="6-PHOSPHOGLUCONOLACTONASE"/>
    <property type="match status" value="1"/>
</dbReference>
<name>A7F6H0_SCLS1</name>
<comment type="similarity">
    <text evidence="1">Belongs to the cycloisomerase 2 family.</text>
</comment>
<evidence type="ECO:0008006" key="5">
    <source>
        <dbReference type="Google" id="ProtNLM"/>
    </source>
</evidence>
<dbReference type="InterPro" id="IPR019405">
    <property type="entry name" value="Lactonase_7-beta_prop"/>
</dbReference>
<dbReference type="PANTHER" id="PTHR30344">
    <property type="entry name" value="6-PHOSPHOGLUCONOLACTONASE-RELATED"/>
    <property type="match status" value="1"/>
</dbReference>
<reference evidence="4" key="1">
    <citation type="journal article" date="2011" name="PLoS Genet.">
        <title>Genomic analysis of the necrotrophic fungal pathogens Sclerotinia sclerotiorum and Botrytis cinerea.</title>
        <authorList>
            <person name="Amselem J."/>
            <person name="Cuomo C.A."/>
            <person name="van Kan J.A."/>
            <person name="Viaud M."/>
            <person name="Benito E.P."/>
            <person name="Couloux A."/>
            <person name="Coutinho P.M."/>
            <person name="de Vries R.P."/>
            <person name="Dyer P.S."/>
            <person name="Fillinger S."/>
            <person name="Fournier E."/>
            <person name="Gout L."/>
            <person name="Hahn M."/>
            <person name="Kohn L."/>
            <person name="Lapalu N."/>
            <person name="Plummer K.M."/>
            <person name="Pradier J.M."/>
            <person name="Quevillon E."/>
            <person name="Sharon A."/>
            <person name="Simon A."/>
            <person name="ten Have A."/>
            <person name="Tudzynski B."/>
            <person name="Tudzynski P."/>
            <person name="Wincker P."/>
            <person name="Andrew M."/>
            <person name="Anthouard V."/>
            <person name="Beever R.E."/>
            <person name="Beffa R."/>
            <person name="Benoit I."/>
            <person name="Bouzid O."/>
            <person name="Brault B."/>
            <person name="Chen Z."/>
            <person name="Choquer M."/>
            <person name="Collemare J."/>
            <person name="Cotton P."/>
            <person name="Danchin E.G."/>
            <person name="Da Silva C."/>
            <person name="Gautier A."/>
            <person name="Giraud C."/>
            <person name="Giraud T."/>
            <person name="Gonzalez C."/>
            <person name="Grossetete S."/>
            <person name="Guldener U."/>
            <person name="Henrissat B."/>
            <person name="Howlett B.J."/>
            <person name="Kodira C."/>
            <person name="Kretschmer M."/>
            <person name="Lappartient A."/>
            <person name="Leroch M."/>
            <person name="Levis C."/>
            <person name="Mauceli E."/>
            <person name="Neuveglise C."/>
            <person name="Oeser B."/>
            <person name="Pearson M."/>
            <person name="Poulain J."/>
            <person name="Poussereau N."/>
            <person name="Quesneville H."/>
            <person name="Rascle C."/>
            <person name="Schumacher J."/>
            <person name="Segurens B."/>
            <person name="Sexton A."/>
            <person name="Silva E."/>
            <person name="Sirven C."/>
            <person name="Soanes D.M."/>
            <person name="Talbot N.J."/>
            <person name="Templeton M."/>
            <person name="Yandava C."/>
            <person name="Yarden O."/>
            <person name="Zeng Q."/>
            <person name="Rollins J.A."/>
            <person name="Lebrun M.H."/>
            <person name="Dickman M."/>
        </authorList>
    </citation>
    <scope>NUCLEOTIDE SEQUENCE [LARGE SCALE GENOMIC DNA]</scope>
    <source>
        <strain evidence="4">ATCC 18683 / 1980 / Ss-1</strain>
    </source>
</reference>
<dbReference type="Gene3D" id="2.130.10.10">
    <property type="entry name" value="YVTN repeat-like/Quinoprotein amine dehydrogenase"/>
    <property type="match status" value="1"/>
</dbReference>
<dbReference type="InterPro" id="IPR011045">
    <property type="entry name" value="N2O_reductase_N"/>
</dbReference>